<dbReference type="EMBL" id="RDRB01000002">
    <property type="protein sequence ID" value="ROU03697.1"/>
    <property type="molecule type" value="Genomic_DNA"/>
</dbReference>
<dbReference type="GO" id="GO:0051287">
    <property type="term" value="F:NAD binding"/>
    <property type="evidence" value="ECO:0007669"/>
    <property type="project" value="InterPro"/>
</dbReference>
<dbReference type="CDD" id="cd12167">
    <property type="entry name" value="2-Hacid_dh_8"/>
    <property type="match status" value="1"/>
</dbReference>
<dbReference type="PANTHER" id="PTHR10996:SF178">
    <property type="entry name" value="2-HYDROXYACID DEHYDROGENASE YGL185C-RELATED"/>
    <property type="match status" value="1"/>
</dbReference>
<dbReference type="Gene3D" id="3.40.50.720">
    <property type="entry name" value="NAD(P)-binding Rossmann-like Domain"/>
    <property type="match status" value="2"/>
</dbReference>
<dbReference type="SUPFAM" id="SSF52283">
    <property type="entry name" value="Formate/glycerate dehydrogenase catalytic domain-like"/>
    <property type="match status" value="1"/>
</dbReference>
<dbReference type="Pfam" id="PF02826">
    <property type="entry name" value="2-Hacid_dh_C"/>
    <property type="match status" value="1"/>
</dbReference>
<keyword evidence="1" id="KW-0560">Oxidoreductase</keyword>
<reference evidence="4 5" key="1">
    <citation type="submission" date="2018-10" db="EMBL/GenBank/DDBJ databases">
        <title>Histidinibacterium lentulum gen. nov., sp. nov., a marine bacterium from the culture broth of Picochlorum sp. 122.</title>
        <authorList>
            <person name="Wang G."/>
        </authorList>
    </citation>
    <scope>NUCLEOTIDE SEQUENCE [LARGE SCALE GENOMIC DNA]</scope>
    <source>
        <strain evidence="4 5">B17</strain>
    </source>
</reference>
<accession>A0A3N2R8E1</accession>
<dbReference type="Proteomes" id="UP000268016">
    <property type="component" value="Unassembled WGS sequence"/>
</dbReference>
<organism evidence="4 5">
    <name type="scientific">Histidinibacterium lentulum</name>
    <dbReference type="NCBI Taxonomy" id="2480588"/>
    <lineage>
        <taxon>Bacteria</taxon>
        <taxon>Pseudomonadati</taxon>
        <taxon>Pseudomonadota</taxon>
        <taxon>Alphaproteobacteria</taxon>
        <taxon>Rhodobacterales</taxon>
        <taxon>Paracoccaceae</taxon>
        <taxon>Histidinibacterium</taxon>
    </lineage>
</organism>
<dbReference type="GO" id="GO:0005829">
    <property type="term" value="C:cytosol"/>
    <property type="evidence" value="ECO:0007669"/>
    <property type="project" value="TreeGrafter"/>
</dbReference>
<evidence type="ECO:0000256" key="2">
    <source>
        <dbReference type="ARBA" id="ARBA00023027"/>
    </source>
</evidence>
<dbReference type="InterPro" id="IPR036291">
    <property type="entry name" value="NAD(P)-bd_dom_sf"/>
</dbReference>
<protein>
    <submittedName>
        <fullName evidence="4">Hydroxyacid dehydrogenase</fullName>
    </submittedName>
</protein>
<keyword evidence="2" id="KW-0520">NAD</keyword>
<dbReference type="SUPFAM" id="SSF51735">
    <property type="entry name" value="NAD(P)-binding Rossmann-fold domains"/>
    <property type="match status" value="1"/>
</dbReference>
<sequence length="340" mass="37467">MTKPVVIAAPEPRTLDLIFRPDRLEELRAGYDVHEVEAHALESLPDEVLRRARYVIGQPPIGEDLLARMESLACVFNVEGNLFLNMPYPRLFERGIHVVTTMEVFARPVAEIGLGLALDLMREITEADVAFSEGRESWGLESNGRARLLTGADVGLIGFGGIGRSLLPLLMPFRPRLRIYDPWLPPSVIAEAGAEAVELDTLLQESEVVFVLASVTDENEGFLGPDAFARMRPGAAFVLLSRAGVVDFDALVEAVQRGHIVAASDVFPEEPMPEDHPVRTLRGFLRSAHRAGALDVAFKAMGDMVLEDMALLDRGLPPVRCKRAERETVARMRSKPVEKS</sequence>
<dbReference type="RefSeq" id="WP_123641230.1">
    <property type="nucleotide sequence ID" value="NZ_ML119082.1"/>
</dbReference>
<dbReference type="GO" id="GO:0030267">
    <property type="term" value="F:glyoxylate reductase (NADPH) activity"/>
    <property type="evidence" value="ECO:0007669"/>
    <property type="project" value="TreeGrafter"/>
</dbReference>
<keyword evidence="5" id="KW-1185">Reference proteome</keyword>
<proteinExistence type="predicted"/>
<dbReference type="InterPro" id="IPR050223">
    <property type="entry name" value="D-isomer_2-hydroxyacid_DH"/>
</dbReference>
<comment type="caution">
    <text evidence="4">The sequence shown here is derived from an EMBL/GenBank/DDBJ whole genome shotgun (WGS) entry which is preliminary data.</text>
</comment>
<name>A0A3N2R8E1_9RHOB</name>
<evidence type="ECO:0000256" key="1">
    <source>
        <dbReference type="ARBA" id="ARBA00023002"/>
    </source>
</evidence>
<dbReference type="PANTHER" id="PTHR10996">
    <property type="entry name" value="2-HYDROXYACID DEHYDROGENASE-RELATED"/>
    <property type="match status" value="1"/>
</dbReference>
<dbReference type="AlphaFoldDB" id="A0A3N2R8E1"/>
<evidence type="ECO:0000313" key="4">
    <source>
        <dbReference type="EMBL" id="ROU03697.1"/>
    </source>
</evidence>
<evidence type="ECO:0000259" key="3">
    <source>
        <dbReference type="Pfam" id="PF02826"/>
    </source>
</evidence>
<gene>
    <name evidence="4" type="ORF">EAT49_05210</name>
</gene>
<dbReference type="OrthoDB" id="7681356at2"/>
<feature type="domain" description="D-isomer specific 2-hydroxyacid dehydrogenase NAD-binding" evidence="3">
    <location>
        <begin position="114"/>
        <end position="291"/>
    </location>
</feature>
<dbReference type="GO" id="GO:0016618">
    <property type="term" value="F:hydroxypyruvate reductase [NAD(P)H] activity"/>
    <property type="evidence" value="ECO:0007669"/>
    <property type="project" value="TreeGrafter"/>
</dbReference>
<evidence type="ECO:0000313" key="5">
    <source>
        <dbReference type="Proteomes" id="UP000268016"/>
    </source>
</evidence>
<dbReference type="InterPro" id="IPR006140">
    <property type="entry name" value="D-isomer_DH_NAD-bd"/>
</dbReference>